<keyword evidence="2" id="KW-1185">Reference proteome</keyword>
<organism evidence="1 2">
    <name type="scientific">Trichinella pseudospiralis</name>
    <name type="common">Parasitic roundworm</name>
    <dbReference type="NCBI Taxonomy" id="6337"/>
    <lineage>
        <taxon>Eukaryota</taxon>
        <taxon>Metazoa</taxon>
        <taxon>Ecdysozoa</taxon>
        <taxon>Nematoda</taxon>
        <taxon>Enoplea</taxon>
        <taxon>Dorylaimia</taxon>
        <taxon>Trichinellida</taxon>
        <taxon>Trichinellidae</taxon>
        <taxon>Trichinella</taxon>
    </lineage>
</organism>
<comment type="caution">
    <text evidence="1">The sequence shown here is derived from an EMBL/GenBank/DDBJ whole genome shotgun (WGS) entry which is preliminary data.</text>
</comment>
<evidence type="ECO:0000313" key="2">
    <source>
        <dbReference type="Proteomes" id="UP000054995"/>
    </source>
</evidence>
<gene>
    <name evidence="1" type="ORF">T4D_11780</name>
</gene>
<protein>
    <submittedName>
        <fullName evidence="1">Uncharacterized protein</fullName>
    </submittedName>
</protein>
<accession>A0A0V1E6G2</accession>
<dbReference type="Proteomes" id="UP000054995">
    <property type="component" value="Unassembled WGS sequence"/>
</dbReference>
<name>A0A0V1E6G2_TRIPS</name>
<sequence>MATPFTSFYSLCFSLMPNCDEIPICVKEWKMY</sequence>
<evidence type="ECO:0000313" key="1">
    <source>
        <dbReference type="EMBL" id="KRY69429.1"/>
    </source>
</evidence>
<dbReference type="AlphaFoldDB" id="A0A0V1E6G2"/>
<dbReference type="EMBL" id="JYDT01001128">
    <property type="protein sequence ID" value="KRY69429.1"/>
    <property type="molecule type" value="Genomic_DNA"/>
</dbReference>
<reference evidence="1 2" key="1">
    <citation type="submission" date="2015-01" db="EMBL/GenBank/DDBJ databases">
        <title>Evolution of Trichinella species and genotypes.</title>
        <authorList>
            <person name="Korhonen P.K."/>
            <person name="Edoardo P."/>
            <person name="Giuseppe L.R."/>
            <person name="Gasser R.B."/>
        </authorList>
    </citation>
    <scope>NUCLEOTIDE SEQUENCE [LARGE SCALE GENOMIC DNA]</scope>
    <source>
        <strain evidence="1">ISS470</strain>
    </source>
</reference>
<proteinExistence type="predicted"/>